<evidence type="ECO:0000313" key="1">
    <source>
        <dbReference type="EMBL" id="KAA1260187.1"/>
    </source>
</evidence>
<dbReference type="Pfam" id="PF13267">
    <property type="entry name" value="DUF4058"/>
    <property type="match status" value="1"/>
</dbReference>
<reference evidence="1 2" key="1">
    <citation type="submission" date="2019-08" db="EMBL/GenBank/DDBJ databases">
        <title>Deep-cultivation of Planctomycetes and their phenomic and genomic characterization uncovers novel biology.</title>
        <authorList>
            <person name="Wiegand S."/>
            <person name="Jogler M."/>
            <person name="Boedeker C."/>
            <person name="Pinto D."/>
            <person name="Vollmers J."/>
            <person name="Rivas-Marin E."/>
            <person name="Kohn T."/>
            <person name="Peeters S.H."/>
            <person name="Heuer A."/>
            <person name="Rast P."/>
            <person name="Oberbeckmann S."/>
            <person name="Bunk B."/>
            <person name="Jeske O."/>
            <person name="Meyerdierks A."/>
            <person name="Storesund J.E."/>
            <person name="Kallscheuer N."/>
            <person name="Luecker S."/>
            <person name="Lage O.M."/>
            <person name="Pohl T."/>
            <person name="Merkel B.J."/>
            <person name="Hornburger P."/>
            <person name="Mueller R.-W."/>
            <person name="Bruemmer F."/>
            <person name="Labrenz M."/>
            <person name="Spormann A.M."/>
            <person name="Op Den Camp H."/>
            <person name="Overmann J."/>
            <person name="Amann R."/>
            <person name="Jetten M.S.M."/>
            <person name="Mascher T."/>
            <person name="Medema M.H."/>
            <person name="Devos D.P."/>
            <person name="Kaster A.-K."/>
            <person name="Ovreas L."/>
            <person name="Rohde M."/>
            <person name="Galperin M.Y."/>
            <person name="Jogler C."/>
        </authorList>
    </citation>
    <scope>NUCLEOTIDE SEQUENCE [LARGE SCALE GENOMIC DNA]</scope>
    <source>
        <strain evidence="1 2">LF1</strain>
    </source>
</reference>
<dbReference type="Proteomes" id="UP000322699">
    <property type="component" value="Unassembled WGS sequence"/>
</dbReference>
<dbReference type="AlphaFoldDB" id="A0A5B1CG66"/>
<evidence type="ECO:0008006" key="3">
    <source>
        <dbReference type="Google" id="ProtNLM"/>
    </source>
</evidence>
<organism evidence="1 2">
    <name type="scientific">Rubripirellula obstinata</name>
    <dbReference type="NCBI Taxonomy" id="406547"/>
    <lineage>
        <taxon>Bacteria</taxon>
        <taxon>Pseudomonadati</taxon>
        <taxon>Planctomycetota</taxon>
        <taxon>Planctomycetia</taxon>
        <taxon>Pirellulales</taxon>
        <taxon>Pirellulaceae</taxon>
        <taxon>Rubripirellula</taxon>
    </lineage>
</organism>
<accession>A0A5B1CG66</accession>
<proteinExistence type="predicted"/>
<keyword evidence="2" id="KW-1185">Reference proteome</keyword>
<dbReference type="RefSeq" id="WP_068262445.1">
    <property type="nucleotide sequence ID" value="NZ_LWSK01000036.1"/>
</dbReference>
<comment type="caution">
    <text evidence="1">The sequence shown here is derived from an EMBL/GenBank/DDBJ whole genome shotgun (WGS) entry which is preliminary data.</text>
</comment>
<dbReference type="OrthoDB" id="272536at2"/>
<dbReference type="EMBL" id="VRLW01000001">
    <property type="protein sequence ID" value="KAA1260187.1"/>
    <property type="molecule type" value="Genomic_DNA"/>
</dbReference>
<sequence length="255" mass="28962">MQCPFPGMDPYLERPAIWPDFHDSLIAYIREALQQHLRPRYVALTQDRLFVVEHDRPIQPDVSIIETGSPQSGSVRTAVADAPLVVEMFREEVRQPYLQIIEPAAGNQVVTAIEVLSPDNKRPGAGRTSYLNKQDELWMAQTNLVEIDLLRGGAPVPRIPEHRLDDLPSRRYLVSVTRNFPTRCELYGFALQQPIPKISVPLASDDKDIALDLQQVFQRCWSTGPYPELLQYDQTPPGELSGDELDFCRRRVTSS</sequence>
<gene>
    <name evidence="1" type="ORF">LF1_27260</name>
</gene>
<evidence type="ECO:0000313" key="2">
    <source>
        <dbReference type="Proteomes" id="UP000322699"/>
    </source>
</evidence>
<protein>
    <recommendedName>
        <fullName evidence="3">DUF4058 domain-containing protein</fullName>
    </recommendedName>
</protein>
<name>A0A5B1CG66_9BACT</name>
<dbReference type="InterPro" id="IPR025132">
    <property type="entry name" value="DUF4058"/>
</dbReference>